<evidence type="ECO:0000313" key="1">
    <source>
        <dbReference type="EMBL" id="CBH96520.1"/>
    </source>
</evidence>
<dbReference type="EMBL" id="CABM01000027">
    <property type="protein sequence ID" value="CBH96520.1"/>
    <property type="molecule type" value="Genomic_DNA"/>
</dbReference>
<protein>
    <submittedName>
        <fullName evidence="1">Uncharacterized protein</fullName>
    </submittedName>
</protein>
<proteinExistence type="predicted"/>
<organism evidence="1">
    <name type="scientific">mine drainage metagenome</name>
    <dbReference type="NCBI Taxonomy" id="410659"/>
    <lineage>
        <taxon>unclassified sequences</taxon>
        <taxon>metagenomes</taxon>
        <taxon>ecological metagenomes</taxon>
    </lineage>
</organism>
<accession>E6PNL8</accession>
<comment type="caution">
    <text evidence="1">The sequence shown here is derived from an EMBL/GenBank/DDBJ whole genome shotgun (WGS) entry which is preliminary data.</text>
</comment>
<reference evidence="1" key="1">
    <citation type="submission" date="2009-10" db="EMBL/GenBank/DDBJ databases">
        <title>Diversity of trophic interactions inside an arsenic-rich microbial ecosystem.</title>
        <authorList>
            <person name="Bertin P.N."/>
            <person name="Heinrich-Salmeron A."/>
            <person name="Pelletier E."/>
            <person name="Goulhen-Chollet F."/>
            <person name="Arsene-Ploetze F."/>
            <person name="Gallien S."/>
            <person name="Calteau A."/>
            <person name="Vallenet D."/>
            <person name="Casiot C."/>
            <person name="Chane-Woon-Ming B."/>
            <person name="Giloteaux L."/>
            <person name="Barakat M."/>
            <person name="Bonnefoy V."/>
            <person name="Bruneel O."/>
            <person name="Chandler M."/>
            <person name="Cleiss J."/>
            <person name="Duran R."/>
            <person name="Elbaz-Poulichet F."/>
            <person name="Fonknechten N."/>
            <person name="Lauga B."/>
            <person name="Mornico D."/>
            <person name="Ortet P."/>
            <person name="Schaeffer C."/>
            <person name="Siguier P."/>
            <person name="Alexander Thil Smith A."/>
            <person name="Van Dorsselaer A."/>
            <person name="Weissenbach J."/>
            <person name="Medigue C."/>
            <person name="Le Paslier D."/>
        </authorList>
    </citation>
    <scope>NUCLEOTIDE SEQUENCE</scope>
</reference>
<name>E6PNL8_9ZZZZ</name>
<gene>
    <name evidence="1" type="ORF">CARN2_1379</name>
</gene>
<sequence>MPRKWWDLAEEALLHGWVSNQAVQGLVDATDAAGERLEKARARELERRAPVLPKLPFNLPPPVPEDALLFSRTNLRAGLDAKTAARILTRAAIKAASRTGQGKGSGGHWTALQELFLNQTNDGKAWLRAVDALRPLIERLGLAGADPPDKRGRPAGNPHRALDVARQALEAALQAGYERLGYPSPPEA</sequence>
<dbReference type="AlphaFoldDB" id="E6PNL8"/>